<accession>A0A167Z3I7</accession>
<feature type="compositionally biased region" description="Polar residues" evidence="1">
    <location>
        <begin position="18"/>
        <end position="29"/>
    </location>
</feature>
<comment type="caution">
    <text evidence="2">The sequence shown here is derived from an EMBL/GenBank/DDBJ whole genome shotgun (WGS) entry which is preliminary data.</text>
</comment>
<feature type="compositionally biased region" description="Basic and acidic residues" evidence="1">
    <location>
        <begin position="1"/>
        <end position="15"/>
    </location>
</feature>
<evidence type="ECO:0000256" key="1">
    <source>
        <dbReference type="SAM" id="MobiDB-lite"/>
    </source>
</evidence>
<protein>
    <submittedName>
        <fullName evidence="2">Uncharacterized protein</fullName>
    </submittedName>
</protein>
<gene>
    <name evidence="2" type="ORF">AAL_06324</name>
</gene>
<reference evidence="2 3" key="1">
    <citation type="journal article" date="2016" name="Genome Biol. Evol.">
        <title>Divergent and convergent evolution of fungal pathogenicity.</title>
        <authorList>
            <person name="Shang Y."/>
            <person name="Xiao G."/>
            <person name="Zheng P."/>
            <person name="Cen K."/>
            <person name="Zhan S."/>
            <person name="Wang C."/>
        </authorList>
    </citation>
    <scope>NUCLEOTIDE SEQUENCE [LARGE SCALE GENOMIC DNA]</scope>
    <source>
        <strain evidence="2 3">RCEF 2490</strain>
    </source>
</reference>
<evidence type="ECO:0000313" key="2">
    <source>
        <dbReference type="EMBL" id="KZZ92114.1"/>
    </source>
</evidence>
<dbReference type="AlphaFoldDB" id="A0A167Z3I7"/>
<dbReference type="EMBL" id="AZGY01000016">
    <property type="protein sequence ID" value="KZZ92114.1"/>
    <property type="molecule type" value="Genomic_DNA"/>
</dbReference>
<keyword evidence="3" id="KW-1185">Reference proteome</keyword>
<evidence type="ECO:0000313" key="3">
    <source>
        <dbReference type="Proteomes" id="UP000078544"/>
    </source>
</evidence>
<organism evidence="2 3">
    <name type="scientific">Moelleriella libera RCEF 2490</name>
    <dbReference type="NCBI Taxonomy" id="1081109"/>
    <lineage>
        <taxon>Eukaryota</taxon>
        <taxon>Fungi</taxon>
        <taxon>Dikarya</taxon>
        <taxon>Ascomycota</taxon>
        <taxon>Pezizomycotina</taxon>
        <taxon>Sordariomycetes</taxon>
        <taxon>Hypocreomycetidae</taxon>
        <taxon>Hypocreales</taxon>
        <taxon>Clavicipitaceae</taxon>
        <taxon>Moelleriella</taxon>
    </lineage>
</organism>
<proteinExistence type="predicted"/>
<feature type="region of interest" description="Disordered" evidence="1">
    <location>
        <begin position="1"/>
        <end position="31"/>
    </location>
</feature>
<dbReference type="Proteomes" id="UP000078544">
    <property type="component" value="Unassembled WGS sequence"/>
</dbReference>
<sequence>MDRIALDTAAKDHLSRPITPSNQNITFTGTPEVLESPTSAQQFSIWPASLVGWLAQPPTSIGRPEDESTVIKLREQRVWAFQITASGVLLEILYEGR</sequence>
<name>A0A167Z3I7_9HYPO</name>